<dbReference type="InterPro" id="IPR022346">
    <property type="entry name" value="T2SS_GspH"/>
</dbReference>
<dbReference type="Gene3D" id="3.55.40.10">
    <property type="entry name" value="minor pseudopilin epsh domain"/>
    <property type="match status" value="1"/>
</dbReference>
<organism evidence="14 15">
    <name type="scientific">Oceanobacter antarcticus</name>
    <dbReference type="NCBI Taxonomy" id="3133425"/>
    <lineage>
        <taxon>Bacteria</taxon>
        <taxon>Pseudomonadati</taxon>
        <taxon>Pseudomonadota</taxon>
        <taxon>Gammaproteobacteria</taxon>
        <taxon>Oceanospirillales</taxon>
        <taxon>Oceanospirillaceae</taxon>
        <taxon>Oceanobacter</taxon>
    </lineage>
</organism>
<evidence type="ECO:0000313" key="15">
    <source>
        <dbReference type="Proteomes" id="UP001620597"/>
    </source>
</evidence>
<name>A0ABW8NEK5_9GAMM</name>
<keyword evidence="3" id="KW-1003">Cell membrane</keyword>
<evidence type="ECO:0000256" key="9">
    <source>
        <dbReference type="ARBA" id="ARBA00025772"/>
    </source>
</evidence>
<comment type="caution">
    <text evidence="14">The sequence shown here is derived from an EMBL/GenBank/DDBJ whole genome shotgun (WGS) entry which is preliminary data.</text>
</comment>
<dbReference type="NCBIfam" id="TIGR02532">
    <property type="entry name" value="IV_pilin_GFxxxE"/>
    <property type="match status" value="1"/>
</dbReference>
<reference evidence="14 15" key="1">
    <citation type="submission" date="2024-03" db="EMBL/GenBank/DDBJ databases">
        <title>High-quality draft genome sequence of Oceanobacter sp. wDCs-4.</title>
        <authorList>
            <person name="Dong C."/>
        </authorList>
    </citation>
    <scope>NUCLEOTIDE SEQUENCE [LARGE SCALE GENOMIC DNA]</scope>
    <source>
        <strain evidence="15">wDCs-4</strain>
    </source>
</reference>
<comment type="subcellular location">
    <subcellularLocation>
        <location evidence="1">Cell inner membrane</location>
        <topology evidence="1">Single-pass membrane protein</topology>
    </subcellularLocation>
</comment>
<dbReference type="RefSeq" id="WP_416204853.1">
    <property type="nucleotide sequence ID" value="NZ_JBBKTX010000003.1"/>
</dbReference>
<dbReference type="Pfam" id="PF12019">
    <property type="entry name" value="GspH"/>
    <property type="match status" value="1"/>
</dbReference>
<evidence type="ECO:0000256" key="11">
    <source>
        <dbReference type="SAM" id="MobiDB-lite"/>
    </source>
</evidence>
<dbReference type="Proteomes" id="UP001620597">
    <property type="component" value="Unassembled WGS sequence"/>
</dbReference>
<evidence type="ECO:0000256" key="2">
    <source>
        <dbReference type="ARBA" id="ARBA00021549"/>
    </source>
</evidence>
<sequence>MTRFAHGTTLTELMVVIAILAIAAFTIAPATTSIIQKQLADRDVSLVHMAIATARSRAILTQTPHTLCPLDSSKHCSRNWNNELTLFADRNRNRTLDDDDTVVQRITDADNTVLRSYNRSAISFGANGFAGGYNGSFSYCRTTSMGQHKSAAFILSRIGRLRPGTDSDNNGRVELANGQDVECP</sequence>
<evidence type="ECO:0000256" key="4">
    <source>
        <dbReference type="ARBA" id="ARBA00022481"/>
    </source>
</evidence>
<keyword evidence="7 12" id="KW-1133">Transmembrane helix</keyword>
<accession>A0ABW8NEK5</accession>
<feature type="domain" description="General secretion pathway GspH" evidence="13">
    <location>
        <begin position="48"/>
        <end position="158"/>
    </location>
</feature>
<keyword evidence="6 12" id="KW-0812">Transmembrane</keyword>
<keyword evidence="5" id="KW-0997">Cell inner membrane</keyword>
<evidence type="ECO:0000256" key="6">
    <source>
        <dbReference type="ARBA" id="ARBA00022692"/>
    </source>
</evidence>
<keyword evidence="15" id="KW-1185">Reference proteome</keyword>
<feature type="transmembrane region" description="Helical" evidence="12">
    <location>
        <begin position="13"/>
        <end position="35"/>
    </location>
</feature>
<dbReference type="InterPro" id="IPR045584">
    <property type="entry name" value="Pilin-like"/>
</dbReference>
<feature type="region of interest" description="Disordered" evidence="11">
    <location>
        <begin position="165"/>
        <end position="184"/>
    </location>
</feature>
<evidence type="ECO:0000256" key="10">
    <source>
        <dbReference type="ARBA" id="ARBA00030775"/>
    </source>
</evidence>
<evidence type="ECO:0000256" key="8">
    <source>
        <dbReference type="ARBA" id="ARBA00023136"/>
    </source>
</evidence>
<evidence type="ECO:0000256" key="5">
    <source>
        <dbReference type="ARBA" id="ARBA00022519"/>
    </source>
</evidence>
<evidence type="ECO:0000256" key="7">
    <source>
        <dbReference type="ARBA" id="ARBA00022989"/>
    </source>
</evidence>
<dbReference type="EMBL" id="JBBKTX010000003">
    <property type="protein sequence ID" value="MFK4751385.1"/>
    <property type="molecule type" value="Genomic_DNA"/>
</dbReference>
<evidence type="ECO:0000256" key="1">
    <source>
        <dbReference type="ARBA" id="ARBA00004377"/>
    </source>
</evidence>
<evidence type="ECO:0000259" key="13">
    <source>
        <dbReference type="Pfam" id="PF12019"/>
    </source>
</evidence>
<keyword evidence="4" id="KW-0488">Methylation</keyword>
<keyword evidence="8 12" id="KW-0472">Membrane</keyword>
<gene>
    <name evidence="14" type="ORF">WG929_03080</name>
</gene>
<comment type="similarity">
    <text evidence="9">Belongs to the GSP H family.</text>
</comment>
<evidence type="ECO:0000256" key="12">
    <source>
        <dbReference type="SAM" id="Phobius"/>
    </source>
</evidence>
<proteinExistence type="inferred from homology"/>
<protein>
    <recommendedName>
        <fullName evidence="2">Type II secretion system protein H</fullName>
    </recommendedName>
    <alternativeName>
        <fullName evidence="10">General secretion pathway protein H</fullName>
    </alternativeName>
</protein>
<dbReference type="InterPro" id="IPR012902">
    <property type="entry name" value="N_methyl_site"/>
</dbReference>
<evidence type="ECO:0000313" key="14">
    <source>
        <dbReference type="EMBL" id="MFK4751385.1"/>
    </source>
</evidence>
<dbReference type="SUPFAM" id="SSF54523">
    <property type="entry name" value="Pili subunits"/>
    <property type="match status" value="1"/>
</dbReference>
<evidence type="ECO:0000256" key="3">
    <source>
        <dbReference type="ARBA" id="ARBA00022475"/>
    </source>
</evidence>